<dbReference type="GO" id="GO:0005737">
    <property type="term" value="C:cytoplasm"/>
    <property type="evidence" value="ECO:0007669"/>
    <property type="project" value="TreeGrafter"/>
</dbReference>
<dbReference type="RefSeq" id="WP_179171470.1">
    <property type="nucleotide sequence ID" value="NZ_CP058531.1"/>
</dbReference>
<protein>
    <submittedName>
        <fullName evidence="4">Amidohydrolase family protein</fullName>
    </submittedName>
</protein>
<evidence type="ECO:0000313" key="4">
    <source>
        <dbReference type="EMBL" id="QLG29896.1"/>
    </source>
</evidence>
<dbReference type="GeneID" id="56031169"/>
<dbReference type="KEGG" id="halg:HUG10_20010"/>
<dbReference type="Gene3D" id="3.20.20.140">
    <property type="entry name" value="Metal-dependent hydrolases"/>
    <property type="match status" value="1"/>
</dbReference>
<keyword evidence="5" id="KW-1185">Reference proteome</keyword>
<dbReference type="Pfam" id="PF04909">
    <property type="entry name" value="Amidohydro_2"/>
    <property type="match status" value="1"/>
</dbReference>
<feature type="region of interest" description="Disordered" evidence="2">
    <location>
        <begin position="30"/>
        <end position="64"/>
    </location>
</feature>
<geneLocation type="plasmid" evidence="4 5">
    <name>unnamed2</name>
</geneLocation>
<dbReference type="InterPro" id="IPR032466">
    <property type="entry name" value="Metal_Hydrolase"/>
</dbReference>
<evidence type="ECO:0000313" key="5">
    <source>
        <dbReference type="Proteomes" id="UP000509750"/>
    </source>
</evidence>
<feature type="domain" description="Amidohydrolase-related" evidence="3">
    <location>
        <begin position="99"/>
        <end position="349"/>
    </location>
</feature>
<dbReference type="OrthoDB" id="189863at2157"/>
<dbReference type="PANTHER" id="PTHR21240">
    <property type="entry name" value="2-AMINO-3-CARBOXYLMUCONATE-6-SEMIALDEHYDE DECARBOXYLASE"/>
    <property type="match status" value="1"/>
</dbReference>
<keyword evidence="1" id="KW-0456">Lyase</keyword>
<keyword evidence="4" id="KW-0614">Plasmid</keyword>
<proteinExistence type="predicted"/>
<dbReference type="GO" id="GO:0016831">
    <property type="term" value="F:carboxy-lyase activity"/>
    <property type="evidence" value="ECO:0007669"/>
    <property type="project" value="InterPro"/>
</dbReference>
<evidence type="ECO:0000256" key="2">
    <source>
        <dbReference type="SAM" id="MobiDB-lite"/>
    </source>
</evidence>
<dbReference type="InterPro" id="IPR006680">
    <property type="entry name" value="Amidohydro-rel"/>
</dbReference>
<dbReference type="AlphaFoldDB" id="A0A7D5KIC4"/>
<sequence>MVDCDVHQDWATDAEFTKYLPKHYWDRGVTTPGQPGWNNPVAESGISRNDSLPEDGGPAGSDRDLLGEHLFEDFGVNYAVLTGPGANNAFGWHPNLHYGTAGVEAYNDWLIEEWLDRDERFLGSLSVVPADPEHAVEEIERVGDHDQMVQVILPGSYENPYGHKRYWPIYEAAENAGLPIATHVSSSSRGTSWAPATGAGIPLSYIEKHAVVPMPLVGNLASVVLEGVFVEFPDLQWLFVEGRFTWLPDMMWQLDKNWKGLGNQVPWLERQPSEYIRENCWFSTQPVPEPENPEHLTQMLDMVHAEETLVYASDYPHWDNDNPKAMLNGVDEDVRRKIFGENAREIYGL</sequence>
<name>A0A7D5KIC4_9EURY</name>
<dbReference type="PANTHER" id="PTHR21240:SF28">
    <property type="entry name" value="ISO-OROTATE DECARBOXYLASE (EUROFUNG)"/>
    <property type="match status" value="1"/>
</dbReference>
<dbReference type="GO" id="GO:0016787">
    <property type="term" value="F:hydrolase activity"/>
    <property type="evidence" value="ECO:0007669"/>
    <property type="project" value="UniProtKB-KW"/>
</dbReference>
<dbReference type="SUPFAM" id="SSF51556">
    <property type="entry name" value="Metallo-dependent hydrolases"/>
    <property type="match status" value="1"/>
</dbReference>
<keyword evidence="4" id="KW-0378">Hydrolase</keyword>
<dbReference type="Proteomes" id="UP000509750">
    <property type="component" value="Plasmid unnamed2"/>
</dbReference>
<evidence type="ECO:0000256" key="1">
    <source>
        <dbReference type="ARBA" id="ARBA00023239"/>
    </source>
</evidence>
<dbReference type="InterPro" id="IPR032465">
    <property type="entry name" value="ACMSD"/>
</dbReference>
<organism evidence="4 5">
    <name type="scientific">Halorarum halophilum</name>
    <dbReference type="NCBI Taxonomy" id="2743090"/>
    <lineage>
        <taxon>Archaea</taxon>
        <taxon>Methanobacteriati</taxon>
        <taxon>Methanobacteriota</taxon>
        <taxon>Stenosarchaea group</taxon>
        <taxon>Halobacteria</taxon>
        <taxon>Halobacteriales</taxon>
        <taxon>Haloferacaceae</taxon>
        <taxon>Halorarum</taxon>
    </lineage>
</organism>
<evidence type="ECO:0000259" key="3">
    <source>
        <dbReference type="Pfam" id="PF04909"/>
    </source>
</evidence>
<dbReference type="GO" id="GO:0019748">
    <property type="term" value="P:secondary metabolic process"/>
    <property type="evidence" value="ECO:0007669"/>
    <property type="project" value="TreeGrafter"/>
</dbReference>
<dbReference type="EMBL" id="CP058531">
    <property type="protein sequence ID" value="QLG29896.1"/>
    <property type="molecule type" value="Genomic_DNA"/>
</dbReference>
<gene>
    <name evidence="4" type="ORF">HUG10_20010</name>
</gene>
<reference evidence="4 5" key="1">
    <citation type="submission" date="2020-07" db="EMBL/GenBank/DDBJ databases">
        <title>Gai3-2, isolated from salt lake.</title>
        <authorList>
            <person name="Cui H."/>
            <person name="Shi X."/>
        </authorList>
    </citation>
    <scope>NUCLEOTIDE SEQUENCE [LARGE SCALE GENOMIC DNA]</scope>
    <source>
        <strain evidence="4 5">Gai3-2</strain>
        <plasmid evidence="4 5">unnamed2</plasmid>
    </source>
</reference>
<accession>A0A7D5KIC4</accession>